<dbReference type="AlphaFoldDB" id="A0A8S0YX65"/>
<reference evidence="2 3" key="1">
    <citation type="submission" date="2020-04" db="EMBL/GenBank/DDBJ databases">
        <authorList>
            <person name="Wallbank WR R."/>
            <person name="Pardo Diaz C."/>
            <person name="Kozak K."/>
            <person name="Martin S."/>
            <person name="Jiggins C."/>
            <person name="Moest M."/>
            <person name="Warren A I."/>
            <person name="Byers J.R.P. K."/>
            <person name="Montejo-Kovacevich G."/>
            <person name="Yen C E."/>
        </authorList>
    </citation>
    <scope>NUCLEOTIDE SEQUENCE [LARGE SCALE GENOMIC DNA]</scope>
</reference>
<evidence type="ECO:0000313" key="2">
    <source>
        <dbReference type="EMBL" id="CAB3224502.1"/>
    </source>
</evidence>
<gene>
    <name evidence="2" type="ORF">APLA_LOCUS2005</name>
</gene>
<evidence type="ECO:0000313" key="3">
    <source>
        <dbReference type="Proteomes" id="UP000494106"/>
    </source>
</evidence>
<feature type="compositionally biased region" description="Low complexity" evidence="1">
    <location>
        <begin position="186"/>
        <end position="201"/>
    </location>
</feature>
<keyword evidence="3" id="KW-1185">Reference proteome</keyword>
<accession>A0A8S0YX65</accession>
<organism evidence="2 3">
    <name type="scientific">Arctia plantaginis</name>
    <name type="common">Wood tiger moth</name>
    <name type="synonym">Phalaena plantaginis</name>
    <dbReference type="NCBI Taxonomy" id="874455"/>
    <lineage>
        <taxon>Eukaryota</taxon>
        <taxon>Metazoa</taxon>
        <taxon>Ecdysozoa</taxon>
        <taxon>Arthropoda</taxon>
        <taxon>Hexapoda</taxon>
        <taxon>Insecta</taxon>
        <taxon>Pterygota</taxon>
        <taxon>Neoptera</taxon>
        <taxon>Endopterygota</taxon>
        <taxon>Lepidoptera</taxon>
        <taxon>Glossata</taxon>
        <taxon>Ditrysia</taxon>
        <taxon>Noctuoidea</taxon>
        <taxon>Erebidae</taxon>
        <taxon>Arctiinae</taxon>
        <taxon>Arctia</taxon>
    </lineage>
</organism>
<feature type="region of interest" description="Disordered" evidence="1">
    <location>
        <begin position="181"/>
        <end position="201"/>
    </location>
</feature>
<sequence length="201" mass="22660">MYESLVLMPLETKDGKPLLACYICYARLENCYELRRCCLQSEELLTLMLSSNESDQVKLQGINSKKRLTMHNVVHLSIGHELEMNADNVGVEALKCEVKLEPNDCEDTDEDALEENSVSDIIQSADSDDGPLMIVKKEQSSDLNLKRFKKAVQRNPEDLTSRNLKNHELIHDTLQEGYTCKSPDNLSAASDAQALASDRQR</sequence>
<protein>
    <submittedName>
        <fullName evidence="2">Uncharacterized protein</fullName>
    </submittedName>
</protein>
<dbReference type="OrthoDB" id="7409317at2759"/>
<evidence type="ECO:0000256" key="1">
    <source>
        <dbReference type="SAM" id="MobiDB-lite"/>
    </source>
</evidence>
<dbReference type="Proteomes" id="UP000494106">
    <property type="component" value="Unassembled WGS sequence"/>
</dbReference>
<proteinExistence type="predicted"/>
<name>A0A8S0YX65_ARCPL</name>
<comment type="caution">
    <text evidence="2">The sequence shown here is derived from an EMBL/GenBank/DDBJ whole genome shotgun (WGS) entry which is preliminary data.</text>
</comment>
<dbReference type="EMBL" id="CADEBC010000147">
    <property type="protein sequence ID" value="CAB3224502.1"/>
    <property type="molecule type" value="Genomic_DNA"/>
</dbReference>